<dbReference type="Proteomes" id="UP000019443">
    <property type="component" value="Plasmid pLPU83d"/>
</dbReference>
<feature type="region of interest" description="Disordered" evidence="3">
    <location>
        <begin position="693"/>
        <end position="717"/>
    </location>
</feature>
<dbReference type="PANTHER" id="PTHR43327:SF10">
    <property type="entry name" value="STOMATIN-LIKE PROTEIN 2, MITOCHONDRIAL"/>
    <property type="match status" value="1"/>
</dbReference>
<evidence type="ECO:0000256" key="3">
    <source>
        <dbReference type="SAM" id="MobiDB-lite"/>
    </source>
</evidence>
<evidence type="ECO:0000259" key="5">
    <source>
        <dbReference type="SMART" id="SM00244"/>
    </source>
</evidence>
<organism evidence="6 7">
    <name type="scientific">Rhizobium favelukesii</name>
    <dbReference type="NCBI Taxonomy" id="348824"/>
    <lineage>
        <taxon>Bacteria</taxon>
        <taxon>Pseudomonadati</taxon>
        <taxon>Pseudomonadota</taxon>
        <taxon>Alphaproteobacteria</taxon>
        <taxon>Hyphomicrobiales</taxon>
        <taxon>Rhizobiaceae</taxon>
        <taxon>Rhizobium/Agrobacterium group</taxon>
        <taxon>Rhizobium</taxon>
    </lineage>
</organism>
<feature type="transmembrane region" description="Helical" evidence="4">
    <location>
        <begin position="76"/>
        <end position="94"/>
    </location>
</feature>
<keyword evidence="4" id="KW-1133">Transmembrane helix</keyword>
<dbReference type="AlphaFoldDB" id="W6RPA6"/>
<feature type="transmembrane region" description="Helical" evidence="4">
    <location>
        <begin position="190"/>
        <end position="210"/>
    </location>
</feature>
<dbReference type="GO" id="GO:0008233">
    <property type="term" value="F:peptidase activity"/>
    <property type="evidence" value="ECO:0007669"/>
    <property type="project" value="UniProtKB-KW"/>
</dbReference>
<feature type="transmembrane region" description="Helical" evidence="4">
    <location>
        <begin position="356"/>
        <end position="380"/>
    </location>
</feature>
<feature type="region of interest" description="Disordered" evidence="3">
    <location>
        <begin position="434"/>
        <end position="454"/>
    </location>
</feature>
<dbReference type="SMART" id="SM00244">
    <property type="entry name" value="PHB"/>
    <property type="match status" value="1"/>
</dbReference>
<protein>
    <submittedName>
        <fullName evidence="6">Membrane protease subunit, stomatin/prohibitin</fullName>
    </submittedName>
</protein>
<feature type="transmembrane region" description="Helical" evidence="4">
    <location>
        <begin position="283"/>
        <end position="307"/>
    </location>
</feature>
<feature type="domain" description="Band 7" evidence="5">
    <location>
        <begin position="381"/>
        <end position="585"/>
    </location>
</feature>
<dbReference type="InterPro" id="IPR050710">
    <property type="entry name" value="Band7/mec-2_domain"/>
</dbReference>
<dbReference type="Pfam" id="PF01145">
    <property type="entry name" value="Band_7"/>
    <property type="match status" value="1"/>
</dbReference>
<keyword evidence="6" id="KW-0378">Hydrolase</keyword>
<dbReference type="GO" id="GO:0006508">
    <property type="term" value="P:proteolysis"/>
    <property type="evidence" value="ECO:0007669"/>
    <property type="project" value="UniProtKB-KW"/>
</dbReference>
<evidence type="ECO:0000256" key="4">
    <source>
        <dbReference type="SAM" id="Phobius"/>
    </source>
</evidence>
<dbReference type="InterPro" id="IPR001107">
    <property type="entry name" value="Band_7"/>
</dbReference>
<accession>W6RPA6</accession>
<keyword evidence="6" id="KW-0645">Protease</keyword>
<name>W6RPA6_9HYPH</name>
<dbReference type="Gene3D" id="3.30.479.30">
    <property type="entry name" value="Band 7 domain"/>
    <property type="match status" value="1"/>
</dbReference>
<proteinExistence type="inferred from homology"/>
<evidence type="ECO:0000256" key="1">
    <source>
        <dbReference type="ARBA" id="ARBA00004167"/>
    </source>
</evidence>
<reference evidence="6" key="1">
    <citation type="submission" date="2013-11" db="EMBL/GenBank/DDBJ databases">
        <title>Draft genome sequence of the broad-host-range Rhizobium sp. LPU83 strain, a member of the low-genetic diversity Oregon-like Rhizobium sp. group.</title>
        <authorList>
            <person name="Wibberg D."/>
            <person name="Puehler A."/>
            <person name="Schlueter A."/>
        </authorList>
    </citation>
    <scope>NUCLEOTIDE SEQUENCE [LARGE SCALE GENOMIC DNA]</scope>
    <source>
        <strain evidence="6">LPU83</strain>
        <plasmid evidence="6">pLPU83d</plasmid>
    </source>
</reference>
<dbReference type="InterPro" id="IPR010201">
    <property type="entry name" value="HflK"/>
</dbReference>
<feature type="compositionally biased region" description="Polar residues" evidence="3">
    <location>
        <begin position="708"/>
        <end position="717"/>
    </location>
</feature>
<dbReference type="PATRIC" id="fig|348824.6.peg.6940"/>
<dbReference type="GO" id="GO:0016020">
    <property type="term" value="C:membrane"/>
    <property type="evidence" value="ECO:0007669"/>
    <property type="project" value="UniProtKB-SubCell"/>
</dbReference>
<keyword evidence="4" id="KW-0812">Transmembrane</keyword>
<comment type="similarity">
    <text evidence="2">Belongs to the band 7/mec-2 family. HflK subfamily.</text>
</comment>
<dbReference type="EMBL" id="HG916855">
    <property type="protein sequence ID" value="CDM62599.1"/>
    <property type="molecule type" value="Genomic_DNA"/>
</dbReference>
<feature type="transmembrane region" description="Helical" evidence="4">
    <location>
        <begin position="216"/>
        <end position="237"/>
    </location>
</feature>
<dbReference type="CDD" id="cd03404">
    <property type="entry name" value="SPFH_HflK"/>
    <property type="match status" value="1"/>
</dbReference>
<evidence type="ECO:0000256" key="2">
    <source>
        <dbReference type="ARBA" id="ARBA00006971"/>
    </source>
</evidence>
<feature type="transmembrane region" description="Helical" evidence="4">
    <location>
        <begin position="258"/>
        <end position="277"/>
    </location>
</feature>
<feature type="transmembrane region" description="Helical" evidence="4">
    <location>
        <begin position="100"/>
        <end position="120"/>
    </location>
</feature>
<keyword evidence="4" id="KW-0472">Membrane</keyword>
<geneLocation type="plasmid" evidence="6 7">
    <name>pLPU83d</name>
</geneLocation>
<dbReference type="InterPro" id="IPR036013">
    <property type="entry name" value="Band_7/SPFH_dom_sf"/>
</dbReference>
<dbReference type="SUPFAM" id="SSF117892">
    <property type="entry name" value="Band 7/SPFH domain"/>
    <property type="match status" value="1"/>
</dbReference>
<comment type="subcellular location">
    <subcellularLocation>
        <location evidence="1">Membrane</location>
        <topology evidence="1">Single-pass membrane protein</topology>
    </subcellularLocation>
</comment>
<evidence type="ECO:0000313" key="6">
    <source>
        <dbReference type="EMBL" id="CDM62599.1"/>
    </source>
</evidence>
<evidence type="ECO:0000313" key="7">
    <source>
        <dbReference type="Proteomes" id="UP000019443"/>
    </source>
</evidence>
<sequence>MIRNNVSLDFEPNASNITIEVSYGVRCQLIAALARQIQSMATPKTNCDETQRPSDFKDRADFQLAAAHAHDLASQGFSMSIFAALLLFGALIANTFSLNAIWIAFFCNNAAALVLFGAGLRSAYDVVQWRQQKAGLPSRPLARPMRWFVAFVSSPWSFPNTEEPDRFERWTGSALSVGQALFLRIGARPLWVFGLSLLACLIVSSDWTLTTDDITIGTPAFLIVAACLAFAFFLLVTERRLAAIDAEEWPEASTISQLARVPIFVLVMSCFCLFLSARGSGLSVKLLAALGGFIALVGLEFLLRAIVSMFRPQNNNREPSLITNSLVANLLQWPPQPWIGIQTELRTRHGIDLRQIWAFSFIRKAAPAIVLGTIVLGWLLSGVREIPMTGRGVYERFGKAEAILHSGLHIGLPWPFGRVVLLDNGSVHELATSVSTADGNEPPTNAEGPAPESANRLWDASHISEKSQVIASGTGGKQSFQIVNMDVRFVYRIGLSDRAAMKAAYRVADLPGLIESTANRVLVHDFAKRTLNDVLSEGRLSLANDVASAVQKNMDELNSGIEILAVIIEAIHPPAGAANAFHGVQAAQIGAETLVARERGTAAEQTNEAQLNASLRQDSATAAARENIAASQVAKLRFQADQSAYRLAGQAFLTEEYFNQLTLGLSRAKALVLDHRIGASIAPTFDLRNMILPVDPDTNQDTRAKPSTPYQSEETSP</sequence>
<dbReference type="PANTHER" id="PTHR43327">
    <property type="entry name" value="STOMATIN-LIKE PROTEIN 2, MITOCHONDRIAL"/>
    <property type="match status" value="1"/>
</dbReference>
<dbReference type="HOGENOM" id="CLU_028182_0_0_5"/>
<keyword evidence="6" id="KW-0614">Plasmid</keyword>
<gene>
    <name evidence="6" type="ORF">LPU83_pLPU83d_1229</name>
</gene>
<keyword evidence="7" id="KW-1185">Reference proteome</keyword>
<dbReference type="KEGG" id="rhl:LPU83_pLPU83d_1229"/>